<feature type="region of interest" description="Disordered" evidence="1">
    <location>
        <begin position="356"/>
        <end position="495"/>
    </location>
</feature>
<feature type="compositionally biased region" description="Basic residues" evidence="1">
    <location>
        <begin position="356"/>
        <end position="368"/>
    </location>
</feature>
<evidence type="ECO:0000256" key="1">
    <source>
        <dbReference type="SAM" id="MobiDB-lite"/>
    </source>
</evidence>
<dbReference type="Proteomes" id="UP000291116">
    <property type="component" value="Unassembled WGS sequence"/>
</dbReference>
<keyword evidence="2" id="KW-0812">Transmembrane</keyword>
<gene>
    <name evidence="3" type="ORF">PSNMU_V1.4_AUG-EV-PASAV3_0022260</name>
</gene>
<dbReference type="OrthoDB" id="10668561at2759"/>
<dbReference type="AlphaFoldDB" id="A0A448Z081"/>
<organism evidence="3 4">
    <name type="scientific">Pseudo-nitzschia multistriata</name>
    <dbReference type="NCBI Taxonomy" id="183589"/>
    <lineage>
        <taxon>Eukaryota</taxon>
        <taxon>Sar</taxon>
        <taxon>Stramenopiles</taxon>
        <taxon>Ochrophyta</taxon>
        <taxon>Bacillariophyta</taxon>
        <taxon>Bacillariophyceae</taxon>
        <taxon>Bacillariophycidae</taxon>
        <taxon>Bacillariales</taxon>
        <taxon>Bacillariaceae</taxon>
        <taxon>Pseudo-nitzschia</taxon>
    </lineage>
</organism>
<evidence type="ECO:0000313" key="3">
    <source>
        <dbReference type="EMBL" id="VEU35452.1"/>
    </source>
</evidence>
<feature type="transmembrane region" description="Helical" evidence="2">
    <location>
        <begin position="259"/>
        <end position="285"/>
    </location>
</feature>
<name>A0A448Z081_9STRA</name>
<feature type="compositionally biased region" description="Low complexity" evidence="1">
    <location>
        <begin position="426"/>
        <end position="439"/>
    </location>
</feature>
<protein>
    <submittedName>
        <fullName evidence="3">Uncharacterized protein</fullName>
    </submittedName>
</protein>
<keyword evidence="4" id="KW-1185">Reference proteome</keyword>
<reference evidence="3 4" key="1">
    <citation type="submission" date="2019-01" db="EMBL/GenBank/DDBJ databases">
        <authorList>
            <person name="Ferrante I. M."/>
        </authorList>
    </citation>
    <scope>NUCLEOTIDE SEQUENCE [LARGE SCALE GENOMIC DNA]</scope>
    <source>
        <strain evidence="3 4">B856</strain>
    </source>
</reference>
<dbReference type="EMBL" id="CAACVS010000059">
    <property type="protein sequence ID" value="VEU35452.1"/>
    <property type="molecule type" value="Genomic_DNA"/>
</dbReference>
<accession>A0A448Z081</accession>
<keyword evidence="2" id="KW-1133">Transmembrane helix</keyword>
<evidence type="ECO:0000313" key="4">
    <source>
        <dbReference type="Proteomes" id="UP000291116"/>
    </source>
</evidence>
<proteinExistence type="predicted"/>
<feature type="compositionally biased region" description="Acidic residues" evidence="1">
    <location>
        <begin position="441"/>
        <end position="464"/>
    </location>
</feature>
<sequence>MNEICGFSSSRRRRQRKNLLWNSIAVLISVGSMGSTYAEDFATQYPTTESTRFDDDDNSYDDILFFDLPSMAITLDVDTEDNVLIPFEDKLTESIEHHLEHFYQKKLLTSEIGNPKFIHVDLESNLLWTEVSMAPNMRQTDDVTFVKKYQVQGIFNSKIKLQVEPIVTEEGEKEKLSLLNQVLMDLFFLEAFEDDYQWDLLHGFLLEPLLHDIINVEINIMDSGFVHPHDANGNLVFEQGGDDFYSKSIFSLQTKDVHWIMVGVILATSFLVGLIALWICLCIATKGGKRHYCFRWLRGKTTTYYDDKSLEGSSVTGSTSSHDSVSAESEATSLSYNLDAWANAITSITLRNPARRKKRGAKVVKRPYFRPSDEHSSDLSCIAEGDNESCTSTVKSAGTSRSERSRRKRRNSKSSWKSSTAYDLPSLDSSSVSSALSSVIYEEEPEKETADSDENANGITEDDDGTKQSAPLLSERGLIRLMPSDDEDDILRCDV</sequence>
<feature type="compositionally biased region" description="Polar residues" evidence="1">
    <location>
        <begin position="388"/>
        <end position="399"/>
    </location>
</feature>
<keyword evidence="2" id="KW-0472">Membrane</keyword>
<evidence type="ECO:0000256" key="2">
    <source>
        <dbReference type="SAM" id="Phobius"/>
    </source>
</evidence>